<organism evidence="8 9">
    <name type="scientific">Porites lobata</name>
    <dbReference type="NCBI Taxonomy" id="104759"/>
    <lineage>
        <taxon>Eukaryota</taxon>
        <taxon>Metazoa</taxon>
        <taxon>Cnidaria</taxon>
        <taxon>Anthozoa</taxon>
        <taxon>Hexacorallia</taxon>
        <taxon>Scleractinia</taxon>
        <taxon>Fungiina</taxon>
        <taxon>Poritidae</taxon>
        <taxon>Porites</taxon>
    </lineage>
</organism>
<dbReference type="Pfam" id="PF00614">
    <property type="entry name" value="PLDc"/>
    <property type="match status" value="1"/>
</dbReference>
<evidence type="ECO:0000313" key="9">
    <source>
        <dbReference type="Proteomes" id="UP001159405"/>
    </source>
</evidence>
<reference evidence="8 9" key="1">
    <citation type="submission" date="2022-05" db="EMBL/GenBank/DDBJ databases">
        <authorList>
            <consortium name="Genoscope - CEA"/>
            <person name="William W."/>
        </authorList>
    </citation>
    <scope>NUCLEOTIDE SEQUENCE [LARGE SCALE GENOMIC DNA]</scope>
</reference>
<dbReference type="PANTHER" id="PTHR18896:SF76">
    <property type="entry name" value="PHOSPHOLIPASE"/>
    <property type="match status" value="1"/>
</dbReference>
<evidence type="ECO:0000313" key="8">
    <source>
        <dbReference type="EMBL" id="CAH3154341.1"/>
    </source>
</evidence>
<dbReference type="InterPro" id="IPR016555">
    <property type="entry name" value="PLipase_D_euk"/>
</dbReference>
<dbReference type="PROSITE" id="PS50035">
    <property type="entry name" value="PLD"/>
    <property type="match status" value="2"/>
</dbReference>
<name>A0ABN8Q0W9_9CNID</name>
<proteinExistence type="predicted"/>
<feature type="domain" description="PLD phosphodiesterase" evidence="7">
    <location>
        <begin position="155"/>
        <end position="182"/>
    </location>
</feature>
<dbReference type="EC" id="3.1.4.4" evidence="2"/>
<dbReference type="InterPro" id="IPR015679">
    <property type="entry name" value="PLipase_D_fam"/>
</dbReference>
<evidence type="ECO:0000256" key="2">
    <source>
        <dbReference type="ARBA" id="ARBA00012027"/>
    </source>
</evidence>
<dbReference type="InterPro" id="IPR025202">
    <property type="entry name" value="PLD-like_dom"/>
</dbReference>
<dbReference type="Pfam" id="PF13091">
    <property type="entry name" value="PLDc_2"/>
    <property type="match status" value="1"/>
</dbReference>
<comment type="caution">
    <text evidence="8">The sequence shown here is derived from an EMBL/GenBank/DDBJ whole genome shotgun (WGS) entry which is preliminary data.</text>
</comment>
<dbReference type="PANTHER" id="PTHR18896">
    <property type="entry name" value="PHOSPHOLIPASE D"/>
    <property type="match status" value="1"/>
</dbReference>
<keyword evidence="5" id="KW-0442">Lipid degradation</keyword>
<dbReference type="SMART" id="SM00155">
    <property type="entry name" value="PLDc"/>
    <property type="match status" value="2"/>
</dbReference>
<keyword evidence="4" id="KW-0378">Hydrolase</keyword>
<gene>
    <name evidence="8" type="ORF">PLOB_00049974</name>
</gene>
<keyword evidence="3" id="KW-0677">Repeat</keyword>
<keyword evidence="6" id="KW-0443">Lipid metabolism</keyword>
<evidence type="ECO:0000256" key="1">
    <source>
        <dbReference type="ARBA" id="ARBA00000798"/>
    </source>
</evidence>
<dbReference type="InterPro" id="IPR001736">
    <property type="entry name" value="PLipase_D/transphosphatidylase"/>
</dbReference>
<evidence type="ECO:0000256" key="3">
    <source>
        <dbReference type="ARBA" id="ARBA00022737"/>
    </source>
</evidence>
<evidence type="ECO:0000256" key="6">
    <source>
        <dbReference type="ARBA" id="ARBA00023098"/>
    </source>
</evidence>
<evidence type="ECO:0000256" key="5">
    <source>
        <dbReference type="ARBA" id="ARBA00022963"/>
    </source>
</evidence>
<protein>
    <recommendedName>
        <fullName evidence="2">phospholipase D</fullName>
        <ecNumber evidence="2">3.1.4.4</ecNumber>
    </recommendedName>
</protein>
<dbReference type="Proteomes" id="UP001159405">
    <property type="component" value="Unassembled WGS sequence"/>
</dbReference>
<feature type="domain" description="PLD phosphodiesterase" evidence="7">
    <location>
        <begin position="486"/>
        <end position="513"/>
    </location>
</feature>
<dbReference type="EMBL" id="CALNXK010000098">
    <property type="protein sequence ID" value="CAH3154341.1"/>
    <property type="molecule type" value="Genomic_DNA"/>
</dbReference>
<dbReference type="SUPFAM" id="SSF56024">
    <property type="entry name" value="Phospholipase D/nuclease"/>
    <property type="match status" value="2"/>
</dbReference>
<dbReference type="CDD" id="cd09141">
    <property type="entry name" value="PLDc_vPLD1_2_yPLD_like_2"/>
    <property type="match status" value="1"/>
</dbReference>
<evidence type="ECO:0000256" key="4">
    <source>
        <dbReference type="ARBA" id="ARBA00022801"/>
    </source>
</evidence>
<accession>A0ABN8Q0W9</accession>
<keyword evidence="9" id="KW-1185">Reference proteome</keyword>
<comment type="catalytic activity">
    <reaction evidence="1">
        <text>a 1,2-diacyl-sn-glycero-3-phosphocholine + H2O = a 1,2-diacyl-sn-glycero-3-phosphate + choline + H(+)</text>
        <dbReference type="Rhea" id="RHEA:14445"/>
        <dbReference type="ChEBI" id="CHEBI:15354"/>
        <dbReference type="ChEBI" id="CHEBI:15377"/>
        <dbReference type="ChEBI" id="CHEBI:15378"/>
        <dbReference type="ChEBI" id="CHEBI:57643"/>
        <dbReference type="ChEBI" id="CHEBI:58608"/>
        <dbReference type="EC" id="3.1.4.4"/>
    </reaction>
</comment>
<sequence length="695" mass="80621">MLRALCFAVLTVGVAYIFWHPLEKSQRYRHGSFVPVRNNCEAMWFIDGKDYMSVVADAIEAAEKEILITDWQINPEIFMKRPDSGVDSLEWRLDNILLRKANQGVQVCILLYWETKPFLDLGSDHAVRLLGKHRNIEIRRHPDALSGIQHPGTLFRWSHHEKMVIVDRAIAFVGGVDLCYGRWDTRYHELMDNFNIHPAVDESHASESKFEESIERKYARWIGKDYRNTFYNKESQTTWDKPFEDYEGVERNEIPRMPWHDVSCAFKGEAVQDAVRHFIDRYKGLVPWWQVFWSSSRVNFQSVVKPLPNIFPPRKSKAEEIVFTSGEHNVNIQFLRSVDKWSAGQEREASIHNAYLDAIRNARHFIYIENQFFISSQEGFWRKVQNRIQSALVERIVRAHKARENFHVMVMTPLKPEFPGDWDSNDFNGDALRSVTFWNQATICHGEDSLFKKLEKENIPKDIAKNYFSVYSLRKYDLLEGNFVTEIVYVHSKIMIVDDRVAIIGSANINDRSMQGERDSEVAVIIEDLDMLDGKMNGVDFKVGTFAHSLRCDLFKEHLGLLDDKEDEFEIAIRDPLANSFIKRVRARAEINTVTFLTVFGPGLFPQEGIKDFEVVKRYKNIPLPRPDSHTARRLLNNIKGNLVNYPYIFLVKEVKASPLDYANIFSGAGNGGHTKIVCVTFCTFLAYLSYPCHR</sequence>
<evidence type="ECO:0000259" key="7">
    <source>
        <dbReference type="PROSITE" id="PS50035"/>
    </source>
</evidence>
<dbReference type="PIRSF" id="PIRSF009376">
    <property type="entry name" value="Phospholipase_D_euk"/>
    <property type="match status" value="1"/>
</dbReference>
<dbReference type="Gene3D" id="3.30.870.10">
    <property type="entry name" value="Endonuclease Chain A"/>
    <property type="match status" value="2"/>
</dbReference>